<dbReference type="Proteomes" id="UP000027982">
    <property type="component" value="Chromosome"/>
</dbReference>
<dbReference type="Gene3D" id="1.25.40.20">
    <property type="entry name" value="Ankyrin repeat-containing domain"/>
    <property type="match status" value="2"/>
</dbReference>
<evidence type="ECO:0000313" key="3">
    <source>
        <dbReference type="EMBL" id="AIE86801.1"/>
    </source>
</evidence>
<name>A0A068NTN1_FIMGI</name>
<proteinExistence type="predicted"/>
<evidence type="ECO:0000256" key="1">
    <source>
        <dbReference type="ARBA" id="ARBA00022737"/>
    </source>
</evidence>
<dbReference type="Pfam" id="PF12796">
    <property type="entry name" value="Ank_2"/>
    <property type="match status" value="2"/>
</dbReference>
<sequence length="505" mass="54735">MSETIPARADVRQLRIQAKELLRALHELAPEALELARLHDPTLVPANARLNDAQRLVARKHGYESWPKLVDEVELPILKERFRLAVEAGDEAGLSRLLRSKPSLRRIVNEPLFSFDAPAFVRASHHSNADKLLPILAKYGADPNGRSGWWAGGFGALDHAHGNAVETLLHLGTRWDVWSAAAHGKLEILRELLDADPALVNAPGGDGHRPLHVAANAEIAGFLIERGADLEQRDVDHEGTPIQYQVGNPDILRVLLKHGAKPDVYTAAVLNDVELLKRVLAEDPNAAMARIGKAPFITTKSDGGHIYLYKLGGGRTPQEVAATSGSFDVLEELTRVSPPSRRLLAAAVLGDEEEVRAILKEHPAIGSEMSKEEASILPDAAQNGQTETVRLLLLAKVDPLSTGMDTGTALHTACWFGQLETVRFLLGHIPIETRDEKHGSTPLGWAAHGAMWCRNSKGDYPAVVEALLKAGADPTAPANKGGTPILDQAGNREDVKDILRRYGAS</sequence>
<dbReference type="SUPFAM" id="SSF48403">
    <property type="entry name" value="Ankyrin repeat"/>
    <property type="match status" value="1"/>
</dbReference>
<dbReference type="HOGENOM" id="CLU_032709_0_0_0"/>
<dbReference type="InterPro" id="IPR002110">
    <property type="entry name" value="Ankyrin_rpt"/>
</dbReference>
<keyword evidence="4" id="KW-1185">Reference proteome</keyword>
<protein>
    <submittedName>
        <fullName evidence="3">Ankyrin</fullName>
    </submittedName>
</protein>
<organism evidence="3 4">
    <name type="scientific">Fimbriimonas ginsengisoli Gsoil 348</name>
    <dbReference type="NCBI Taxonomy" id="661478"/>
    <lineage>
        <taxon>Bacteria</taxon>
        <taxon>Bacillati</taxon>
        <taxon>Armatimonadota</taxon>
        <taxon>Fimbriimonadia</taxon>
        <taxon>Fimbriimonadales</taxon>
        <taxon>Fimbriimonadaceae</taxon>
        <taxon>Fimbriimonas</taxon>
    </lineage>
</organism>
<dbReference type="EMBL" id="CP007139">
    <property type="protein sequence ID" value="AIE86801.1"/>
    <property type="molecule type" value="Genomic_DNA"/>
</dbReference>
<dbReference type="RefSeq" id="WP_025229263.1">
    <property type="nucleotide sequence ID" value="NZ_CP007139.1"/>
</dbReference>
<dbReference type="eggNOG" id="COG0666">
    <property type="taxonomic scope" value="Bacteria"/>
</dbReference>
<reference evidence="3 4" key="1">
    <citation type="journal article" date="2014" name="PLoS ONE">
        <title>The first complete genome sequence of the class fimbriimonadia in the phylum armatimonadetes.</title>
        <authorList>
            <person name="Hu Z.Y."/>
            <person name="Wang Y.Z."/>
            <person name="Im W.T."/>
            <person name="Wang S.Y."/>
            <person name="Zhao G.P."/>
            <person name="Zheng H.J."/>
            <person name="Quan Z.X."/>
        </authorList>
    </citation>
    <scope>NUCLEOTIDE SEQUENCE [LARGE SCALE GENOMIC DNA]</scope>
    <source>
        <strain evidence="3">Gsoil 348</strain>
    </source>
</reference>
<dbReference type="PANTHER" id="PTHR24189">
    <property type="entry name" value="MYOTROPHIN"/>
    <property type="match status" value="1"/>
</dbReference>
<dbReference type="SMART" id="SM00248">
    <property type="entry name" value="ANK"/>
    <property type="match status" value="7"/>
</dbReference>
<dbReference type="STRING" id="661478.OP10G_3433"/>
<dbReference type="AlphaFoldDB" id="A0A068NTN1"/>
<dbReference type="InterPro" id="IPR036770">
    <property type="entry name" value="Ankyrin_rpt-contain_sf"/>
</dbReference>
<dbReference type="OrthoDB" id="127805at2"/>
<evidence type="ECO:0000313" key="4">
    <source>
        <dbReference type="Proteomes" id="UP000027982"/>
    </source>
</evidence>
<gene>
    <name evidence="3" type="ORF">OP10G_3433</name>
</gene>
<accession>A0A068NTN1</accession>
<keyword evidence="2" id="KW-0040">ANK repeat</keyword>
<dbReference type="KEGG" id="fgi:OP10G_3433"/>
<keyword evidence="1" id="KW-0677">Repeat</keyword>
<dbReference type="InterPro" id="IPR050745">
    <property type="entry name" value="Multifunctional_regulatory"/>
</dbReference>
<evidence type="ECO:0000256" key="2">
    <source>
        <dbReference type="ARBA" id="ARBA00023043"/>
    </source>
</evidence>